<evidence type="ECO:0000256" key="1">
    <source>
        <dbReference type="SAM" id="SignalP"/>
    </source>
</evidence>
<comment type="caution">
    <text evidence="3">The sequence shown here is derived from an EMBL/GenBank/DDBJ whole genome shotgun (WGS) entry which is preliminary data.</text>
</comment>
<dbReference type="InterPro" id="IPR001107">
    <property type="entry name" value="Band_7"/>
</dbReference>
<proteinExistence type="predicted"/>
<evidence type="ECO:0000259" key="2">
    <source>
        <dbReference type="Pfam" id="PF01145"/>
    </source>
</evidence>
<dbReference type="Pfam" id="PF01145">
    <property type="entry name" value="Band_7"/>
    <property type="match status" value="1"/>
</dbReference>
<feature type="domain" description="Band 7" evidence="2">
    <location>
        <begin position="45"/>
        <end position="205"/>
    </location>
</feature>
<dbReference type="InterPro" id="IPR036013">
    <property type="entry name" value="Band_7/SPFH_dom_sf"/>
</dbReference>
<evidence type="ECO:0000313" key="4">
    <source>
        <dbReference type="Proteomes" id="UP001642484"/>
    </source>
</evidence>
<feature type="signal peptide" evidence="1">
    <location>
        <begin position="1"/>
        <end position="16"/>
    </location>
</feature>
<dbReference type="EMBL" id="CAXAMN010025694">
    <property type="protein sequence ID" value="CAK9097140.1"/>
    <property type="molecule type" value="Genomic_DNA"/>
</dbReference>
<sequence>MLLLLLLLYVLRGVHSPSHVLPAGESAECGLAAEWLHRRGELGTPGRYFVGFWHEFLHFPTTLNTIEFADEAVEDGVQMLGKLRSRDKDGKQIWLDVSVQYRIYPQELPQIYREMTKLYEDVYISELRGALQRVTNEFTIDQAWKDYATVQKKMHDICKEVLTVRHADCWGLQLWGIRLQVEYENQLIRTQVRKQAEETALARQTQTTYRQKTEVILAEYVANLTVIQQKGQADKQRIERDAVSAARSALVTAQGEVPLGAAQHGGWSGEHGMGCRVLCFFFGGGGGLLV</sequence>
<keyword evidence="1" id="KW-0732">Signal</keyword>
<name>A0ABP0R987_9DINO</name>
<reference evidence="3 4" key="1">
    <citation type="submission" date="2024-02" db="EMBL/GenBank/DDBJ databases">
        <authorList>
            <person name="Chen Y."/>
            <person name="Shah S."/>
            <person name="Dougan E. K."/>
            <person name="Thang M."/>
            <person name="Chan C."/>
        </authorList>
    </citation>
    <scope>NUCLEOTIDE SEQUENCE [LARGE SCALE GENOMIC DNA]</scope>
</reference>
<feature type="chain" id="PRO_5047047314" description="Band 7 domain-containing protein" evidence="1">
    <location>
        <begin position="17"/>
        <end position="290"/>
    </location>
</feature>
<organism evidence="3 4">
    <name type="scientific">Durusdinium trenchii</name>
    <dbReference type="NCBI Taxonomy" id="1381693"/>
    <lineage>
        <taxon>Eukaryota</taxon>
        <taxon>Sar</taxon>
        <taxon>Alveolata</taxon>
        <taxon>Dinophyceae</taxon>
        <taxon>Suessiales</taxon>
        <taxon>Symbiodiniaceae</taxon>
        <taxon>Durusdinium</taxon>
    </lineage>
</organism>
<gene>
    <name evidence="3" type="ORF">CCMP2556_LOCUS46143</name>
</gene>
<dbReference type="Gene3D" id="3.30.479.30">
    <property type="entry name" value="Band 7 domain"/>
    <property type="match status" value="1"/>
</dbReference>
<protein>
    <recommendedName>
        <fullName evidence="2">Band 7 domain-containing protein</fullName>
    </recommendedName>
</protein>
<keyword evidence="4" id="KW-1185">Reference proteome</keyword>
<dbReference type="Proteomes" id="UP001642484">
    <property type="component" value="Unassembled WGS sequence"/>
</dbReference>
<evidence type="ECO:0000313" key="3">
    <source>
        <dbReference type="EMBL" id="CAK9097140.1"/>
    </source>
</evidence>
<accession>A0ABP0R987</accession>